<dbReference type="OrthoDB" id="427368at2759"/>
<proteinExistence type="predicted"/>
<dbReference type="GO" id="GO:0003682">
    <property type="term" value="F:chromatin binding"/>
    <property type="evidence" value="ECO:0007669"/>
    <property type="project" value="TreeGrafter"/>
</dbReference>
<feature type="repeat" description="WD" evidence="5">
    <location>
        <begin position="5"/>
        <end position="36"/>
    </location>
</feature>
<feature type="region of interest" description="Disordered" evidence="6">
    <location>
        <begin position="331"/>
        <end position="374"/>
    </location>
</feature>
<dbReference type="GO" id="GO:0043596">
    <property type="term" value="C:nuclear replication fork"/>
    <property type="evidence" value="ECO:0007669"/>
    <property type="project" value="TreeGrafter"/>
</dbReference>
<dbReference type="InterPro" id="IPR048591">
    <property type="entry name" value="WDHD1/CFT4_hel"/>
</dbReference>
<feature type="domain" description="WDHD1 first WD40" evidence="9">
    <location>
        <begin position="5"/>
        <end position="295"/>
    </location>
</feature>
<comment type="caution">
    <text evidence="10">The sequence shown here is derived from an EMBL/GenBank/DDBJ whole genome shotgun (WGS) entry which is preliminary data.</text>
</comment>
<dbReference type="GO" id="GO:0003677">
    <property type="term" value="F:DNA binding"/>
    <property type="evidence" value="ECO:0007669"/>
    <property type="project" value="UniProtKB-KW"/>
</dbReference>
<dbReference type="PROSITE" id="PS50082">
    <property type="entry name" value="WD_REPEATS_2"/>
    <property type="match status" value="2"/>
</dbReference>
<evidence type="ECO:0000256" key="6">
    <source>
        <dbReference type="SAM" id="MobiDB-lite"/>
    </source>
</evidence>
<protein>
    <submittedName>
        <fullName evidence="10">WD repeat and HMG-box DNA-binding 1 isoform X1</fullName>
    </submittedName>
</protein>
<dbReference type="PROSITE" id="PS50294">
    <property type="entry name" value="WD_REPEATS_REGION"/>
    <property type="match status" value="1"/>
</dbReference>
<evidence type="ECO:0000259" key="8">
    <source>
        <dbReference type="Pfam" id="PF20946"/>
    </source>
</evidence>
<keyword evidence="4" id="KW-0539">Nucleus</keyword>
<dbReference type="GO" id="GO:0000278">
    <property type="term" value="P:mitotic cell cycle"/>
    <property type="evidence" value="ECO:0007669"/>
    <property type="project" value="TreeGrafter"/>
</dbReference>
<dbReference type="Proteomes" id="UP000276133">
    <property type="component" value="Unassembled WGS sequence"/>
</dbReference>
<keyword evidence="10" id="KW-0238">DNA-binding</keyword>
<dbReference type="PANTHER" id="PTHR19932:SF10">
    <property type="entry name" value="WD REPEAT AND HMG-BOX DNA-BINDING PROTEIN 1"/>
    <property type="match status" value="1"/>
</dbReference>
<comment type="subcellular location">
    <subcellularLocation>
        <location evidence="1">Nucleus</location>
    </subcellularLocation>
</comment>
<keyword evidence="2 5" id="KW-0853">WD repeat</keyword>
<dbReference type="InterPro" id="IPR001680">
    <property type="entry name" value="WD40_rpt"/>
</dbReference>
<dbReference type="InterPro" id="IPR057646">
    <property type="entry name" value="WD40_WDHD1_1st"/>
</dbReference>
<feature type="repeat" description="WD" evidence="5">
    <location>
        <begin position="126"/>
        <end position="167"/>
    </location>
</feature>
<evidence type="ECO:0000259" key="9">
    <source>
        <dbReference type="Pfam" id="PF24817"/>
    </source>
</evidence>
<feature type="region of interest" description="Disordered" evidence="6">
    <location>
        <begin position="984"/>
        <end position="1022"/>
    </location>
</feature>
<dbReference type="Pfam" id="PF12341">
    <property type="entry name" value="Mcl1_mid"/>
    <property type="match status" value="1"/>
</dbReference>
<dbReference type="Pfam" id="PF20946">
    <property type="entry name" value="Ctf4_C"/>
    <property type="match status" value="1"/>
</dbReference>
<reference evidence="10 11" key="1">
    <citation type="journal article" date="2018" name="Sci. Rep.">
        <title>Genomic signatures of local adaptation to the degree of environmental predictability in rotifers.</title>
        <authorList>
            <person name="Franch-Gras L."/>
            <person name="Hahn C."/>
            <person name="Garcia-Roger E.M."/>
            <person name="Carmona M.J."/>
            <person name="Serra M."/>
            <person name="Gomez A."/>
        </authorList>
    </citation>
    <scope>NUCLEOTIDE SEQUENCE [LARGE SCALE GENOMIC DNA]</scope>
    <source>
        <strain evidence="10">HYR1</strain>
    </source>
</reference>
<dbReference type="STRING" id="10195.A0A3M7PNR0"/>
<feature type="domain" description="WDHD1/CFT4 helical bundle" evidence="8">
    <location>
        <begin position="765"/>
        <end position="866"/>
    </location>
</feature>
<evidence type="ECO:0000259" key="7">
    <source>
        <dbReference type="Pfam" id="PF12341"/>
    </source>
</evidence>
<dbReference type="PANTHER" id="PTHR19932">
    <property type="entry name" value="WD REPEAT AND HMG-BOX DNA BINDING PROTEIN"/>
    <property type="match status" value="1"/>
</dbReference>
<name>A0A3M7PNR0_BRAPC</name>
<dbReference type="GO" id="GO:0006261">
    <property type="term" value="P:DNA-templated DNA replication"/>
    <property type="evidence" value="ECO:0007669"/>
    <property type="project" value="TreeGrafter"/>
</dbReference>
<dbReference type="AlphaFoldDB" id="A0A3M7PNR0"/>
<dbReference type="SUPFAM" id="SSF50978">
    <property type="entry name" value="WD40 repeat-like"/>
    <property type="match status" value="1"/>
</dbReference>
<dbReference type="EMBL" id="REGN01009616">
    <property type="protein sequence ID" value="RNA00757.1"/>
    <property type="molecule type" value="Genomic_DNA"/>
</dbReference>
<evidence type="ECO:0000256" key="3">
    <source>
        <dbReference type="ARBA" id="ARBA00022737"/>
    </source>
</evidence>
<evidence type="ECO:0000313" key="11">
    <source>
        <dbReference type="Proteomes" id="UP000276133"/>
    </source>
</evidence>
<dbReference type="Pfam" id="PF24817">
    <property type="entry name" value="WD40_WDHD1_1st"/>
    <property type="match status" value="1"/>
</dbReference>
<dbReference type="Gene3D" id="2.130.10.10">
    <property type="entry name" value="YVTN repeat-like/Quinoprotein amine dehydrogenase"/>
    <property type="match status" value="1"/>
</dbReference>
<keyword evidence="11" id="KW-1185">Reference proteome</keyword>
<dbReference type="InterPro" id="IPR022100">
    <property type="entry name" value="WDHD1/CFT4_beta-prop_2nd"/>
</dbReference>
<gene>
    <name evidence="10" type="ORF">BpHYR1_024813</name>
</gene>
<evidence type="ECO:0000313" key="10">
    <source>
        <dbReference type="EMBL" id="RNA00757.1"/>
    </source>
</evidence>
<evidence type="ECO:0000256" key="1">
    <source>
        <dbReference type="ARBA" id="ARBA00004123"/>
    </source>
</evidence>
<dbReference type="InterPro" id="IPR036322">
    <property type="entry name" value="WD40_repeat_dom_sf"/>
</dbReference>
<sequence>MHNTRYAHSEGYTDICFAENGKFLTTGEDGEVRIWNGFDDLDNTSIQVGDKCFAIAYNSGKIYVSDELNELKRYDLETSELLGVVTSFTLPITSIAINKSNSHLVCGSSDFDIHLVDLNTLKFTSFSGHEAPILSVVFDPLEKYFASSSCDGSVKFWSISNLTNCKTLANLHPKSNDFADSPTWAKLAWHKDAGLIAIPSHKDVHFYERETWILKFKINLKNESSPAEDFSAGIVCFSPDGKYVLASTNTQMIYIHSIINKSLMFKYSYSKKSTICSLIWLQDEVIFCDKIGSMGQIKPRISDDISVEAAKTKKSHKENLEMDDLLDLLDSDERSNGSEVDMGKKRDLTKEPVKKRKRLNDDDDDDDGGDINSGLMDKAVASRRIVEEDDDDIQLTLGADDDDDDGESLEKLKQKTYDSVKKEIMTYDENMSDNEAVIEEVELSEKKKEELFKEFSNIQAPFQPSSTPLALLERFMCWNSVGVVSQFCTEGDESIDIEFHNASHHHTIHIKNQFGYTMADVSKEAVVLASPGTSIEQEVEVNSALSSSIGNQSKLTVILINSLDNSKEWNMDMVKKEYIKCVCVSRSLVACCTNKKFLRIFGLAGTQKEIVSLAGIPICVAAYDHKIFVAYNISNNSTGYSIYGTDGALDAEHGILPLSENSKIEWLGFSDEGNPYVYDSNGYLHSKCWTISKTTVWTPLSNLRATLNHKSDNYWIVGIAERNQMIKAVLCRASRYPHVLPRPTLSTLQFTPPLIEPESEKSLLEIGFWKNKQLGAAVKNYDCSSANLDMDQDDLDDNVDKFESSAREALMKLFMLACKNSKEQKAYEIATIMDLDAVQLAIKYATKSRALVLAQNLNILAEKKAEIEYQKERRLAEESEPRNYTKYLTERNENQENSLRSQIEDTSAIIVEKVTQAKPAVLNTSVKITDSDSQDIEIEDSCMRTPTISHTPRLNPFAKSGASARFNAGSNDSPKSILNEIEEKLNKSSSGKEKDTWRPTPTRKLTKSKLSGTPGIGSFFNK</sequence>
<feature type="compositionally biased region" description="Basic and acidic residues" evidence="6">
    <location>
        <begin position="984"/>
        <end position="997"/>
    </location>
</feature>
<organism evidence="10 11">
    <name type="scientific">Brachionus plicatilis</name>
    <name type="common">Marine rotifer</name>
    <name type="synonym">Brachionus muelleri</name>
    <dbReference type="NCBI Taxonomy" id="10195"/>
    <lineage>
        <taxon>Eukaryota</taxon>
        <taxon>Metazoa</taxon>
        <taxon>Spiralia</taxon>
        <taxon>Gnathifera</taxon>
        <taxon>Rotifera</taxon>
        <taxon>Eurotatoria</taxon>
        <taxon>Monogononta</taxon>
        <taxon>Pseudotrocha</taxon>
        <taxon>Ploima</taxon>
        <taxon>Brachionidae</taxon>
        <taxon>Brachionus</taxon>
    </lineage>
</organism>
<feature type="compositionally biased region" description="Basic and acidic residues" evidence="6">
    <location>
        <begin position="331"/>
        <end position="352"/>
    </location>
</feature>
<accession>A0A3M7PNR0</accession>
<dbReference type="InterPro" id="IPR015943">
    <property type="entry name" value="WD40/YVTN_repeat-like_dom_sf"/>
</dbReference>
<dbReference type="GO" id="GO:0006281">
    <property type="term" value="P:DNA repair"/>
    <property type="evidence" value="ECO:0007669"/>
    <property type="project" value="TreeGrafter"/>
</dbReference>
<evidence type="ECO:0000256" key="5">
    <source>
        <dbReference type="PROSITE-ProRule" id="PRU00221"/>
    </source>
</evidence>
<evidence type="ECO:0000256" key="4">
    <source>
        <dbReference type="ARBA" id="ARBA00023242"/>
    </source>
</evidence>
<keyword evidence="3" id="KW-0677">Repeat</keyword>
<dbReference type="SMART" id="SM00320">
    <property type="entry name" value="WD40"/>
    <property type="match status" value="4"/>
</dbReference>
<feature type="domain" description="WDHD1/CFT4 second beta-propeller" evidence="7">
    <location>
        <begin position="461"/>
        <end position="754"/>
    </location>
</feature>
<evidence type="ECO:0000256" key="2">
    <source>
        <dbReference type="ARBA" id="ARBA00022574"/>
    </source>
</evidence>